<evidence type="ECO:0000259" key="5">
    <source>
        <dbReference type="PROSITE" id="PS51025"/>
    </source>
</evidence>
<reference evidence="6" key="1">
    <citation type="submission" date="2022-07" db="EMBL/GenBank/DDBJ databases">
        <authorList>
            <person name="Macas J."/>
            <person name="Novak P."/>
            <person name="Neumann P."/>
        </authorList>
    </citation>
    <scope>NUCLEOTIDE SEQUENCE</scope>
</reference>
<organism evidence="6 7">
    <name type="scientific">Cuscuta epithymum</name>
    <dbReference type="NCBI Taxonomy" id="186058"/>
    <lineage>
        <taxon>Eukaryota</taxon>
        <taxon>Viridiplantae</taxon>
        <taxon>Streptophyta</taxon>
        <taxon>Embryophyta</taxon>
        <taxon>Tracheophyta</taxon>
        <taxon>Spermatophyta</taxon>
        <taxon>Magnoliopsida</taxon>
        <taxon>eudicotyledons</taxon>
        <taxon>Gunneridae</taxon>
        <taxon>Pentapetalae</taxon>
        <taxon>asterids</taxon>
        <taxon>lamiids</taxon>
        <taxon>Solanales</taxon>
        <taxon>Convolvulaceae</taxon>
        <taxon>Cuscuteae</taxon>
        <taxon>Cuscuta</taxon>
        <taxon>Cuscuta subgen. Cuscuta</taxon>
    </lineage>
</organism>
<evidence type="ECO:0000313" key="7">
    <source>
        <dbReference type="Proteomes" id="UP001152523"/>
    </source>
</evidence>
<proteinExistence type="predicted"/>
<dbReference type="SMART" id="SM00311">
    <property type="entry name" value="PWI"/>
    <property type="match status" value="1"/>
</dbReference>
<dbReference type="Pfam" id="PF01480">
    <property type="entry name" value="PWI"/>
    <property type="match status" value="1"/>
</dbReference>
<feature type="domain" description="RRM" evidence="4">
    <location>
        <begin position="240"/>
        <end position="318"/>
    </location>
</feature>
<feature type="compositionally biased region" description="Basic and acidic residues" evidence="3">
    <location>
        <begin position="768"/>
        <end position="829"/>
    </location>
</feature>
<dbReference type="SUPFAM" id="SSF54928">
    <property type="entry name" value="RNA-binding domain, RBD"/>
    <property type="match status" value="1"/>
</dbReference>
<evidence type="ECO:0000256" key="1">
    <source>
        <dbReference type="ARBA" id="ARBA00022664"/>
    </source>
</evidence>
<dbReference type="PROSITE" id="PS50102">
    <property type="entry name" value="RRM"/>
    <property type="match status" value="1"/>
</dbReference>
<dbReference type="SUPFAM" id="SSF101233">
    <property type="entry name" value="PWI domain"/>
    <property type="match status" value="1"/>
</dbReference>
<dbReference type="CDD" id="cd12446">
    <property type="entry name" value="RRM_RBM25"/>
    <property type="match status" value="1"/>
</dbReference>
<dbReference type="SMART" id="SM00360">
    <property type="entry name" value="RRM"/>
    <property type="match status" value="1"/>
</dbReference>
<dbReference type="EMBL" id="CAMAPF010000059">
    <property type="protein sequence ID" value="CAH9087819.1"/>
    <property type="molecule type" value="Genomic_DNA"/>
</dbReference>
<sequence length="944" mass="106574">MADVTAPEEPTDSNHQREKDSTRSEPHPGPSTEQTLVQQQFTSSPSIQTPSANPSTPPPPSLIHPPSIQPYPAPSFRPATPPAPIPCTTPQFSPIPNPALQQAHNYQTPGVPPPGVSSVSPVVMAAPAVAPPAGGAGGHQMGYVQSPFALPGQPVRSYAHLPNGYPSMPQSLTPAGTPIPVLRYPSPYGPLVRPIYPPRPPVGVGVIPPLMRPVIRGPIVAPVIRPAPSPIIAQTDKPQTTVYVGKISSAVENDFMLSLLQLCGPVKSWKRAQDPTNGMLKGFGFCEFESAEGVLRALRLLSKLKIDGQELMLNVNQATRGYLEHYVQKKKESATKPQDQDAEGAGNREVEENASDAEKKEAAKNGSEDSKNNEEKENKENPDPNTFGLVTNEDSQADQEALEKITNMISERIKNKPLPPPPPPPQVSADAGASLNVENHSKARDVESDATAVESEGKNEDDLTSESKPSSEHDKDETCSPDRRRHDKGGRDRDQDMKREKERELERYERLREQERAKREKEREYKIWDDERRYKGREKEWESREREKERQRKREREREKERAHERKLEILEQENDGEDGYKRRKYRSSDEDRKRRHREKEDDLADRLREEEEIAEAKRRDEEQQQNKEQEEALRMLTGQVANGHERAISPEKNDHPGDVSAVVTSDLKSRDGQSLQHNGIGGDEESVWADNASASDMMQSSAAPAKKLGFGLQGSGKRAAVPSVFNEDEDEDAQKDKKMRPLVPIDYSTTEDQRVDPPIHDVPSFHSSEKRVSNANAKEGRPDGEKDRSRRSNERYNIHRGEHERHDEDSRRQNVDHRPDKVRTPDNHQKLLDAKQLIDMIPKTKHELFSYEINWATYDKNELHERMRPWIGKKIKEFLGEEEPTLVDYIVSSTQEHVKATEMLERLQAILDEEAEMFVLKMWRMLIFEIKKVETGLASRSKS</sequence>
<dbReference type="Proteomes" id="UP001152523">
    <property type="component" value="Unassembled WGS sequence"/>
</dbReference>
<dbReference type="PANTHER" id="PTHR47334:SF2">
    <property type="entry name" value="RNA-BINDING MOTIF PROTEIN 25"/>
    <property type="match status" value="1"/>
</dbReference>
<feature type="region of interest" description="Disordered" evidence="3">
    <location>
        <begin position="1"/>
        <end position="97"/>
    </location>
</feature>
<feature type="region of interest" description="Disordered" evidence="3">
    <location>
        <begin position="329"/>
        <end position="522"/>
    </location>
</feature>
<accession>A0AAV0CZW9</accession>
<dbReference type="GO" id="GO:0006397">
    <property type="term" value="P:mRNA processing"/>
    <property type="evidence" value="ECO:0007669"/>
    <property type="project" value="UniProtKB-KW"/>
</dbReference>
<feature type="compositionally biased region" description="Basic and acidic residues" evidence="3">
    <location>
        <begin position="12"/>
        <end position="26"/>
    </location>
</feature>
<evidence type="ECO:0000259" key="4">
    <source>
        <dbReference type="PROSITE" id="PS50102"/>
    </source>
</evidence>
<feature type="compositionally biased region" description="Basic and acidic residues" evidence="3">
    <location>
        <begin position="536"/>
        <end position="570"/>
    </location>
</feature>
<dbReference type="Pfam" id="PF00076">
    <property type="entry name" value="RRM_1"/>
    <property type="match status" value="1"/>
</dbReference>
<name>A0AAV0CZW9_9ASTE</name>
<dbReference type="InterPro" id="IPR002483">
    <property type="entry name" value="PWI_dom"/>
</dbReference>
<dbReference type="InterPro" id="IPR035979">
    <property type="entry name" value="RBD_domain_sf"/>
</dbReference>
<dbReference type="AlphaFoldDB" id="A0AAV0CZW9"/>
<dbReference type="PROSITE" id="PS51025">
    <property type="entry name" value="PWI"/>
    <property type="match status" value="1"/>
</dbReference>
<dbReference type="InterPro" id="IPR012677">
    <property type="entry name" value="Nucleotide-bd_a/b_plait_sf"/>
</dbReference>
<feature type="region of interest" description="Disordered" evidence="3">
    <location>
        <begin position="536"/>
        <end position="829"/>
    </location>
</feature>
<dbReference type="InterPro" id="IPR000504">
    <property type="entry name" value="RRM_dom"/>
</dbReference>
<gene>
    <name evidence="6" type="ORF">CEPIT_LOCUS10241</name>
</gene>
<feature type="compositionally biased region" description="Polar residues" evidence="3">
    <location>
        <begin position="31"/>
        <end position="49"/>
    </location>
</feature>
<dbReference type="InterPro" id="IPR036483">
    <property type="entry name" value="PWI_dom_sf"/>
</dbReference>
<feature type="compositionally biased region" description="Basic and acidic residues" evidence="3">
    <location>
        <begin position="469"/>
        <end position="522"/>
    </location>
</feature>
<dbReference type="GO" id="GO:0003723">
    <property type="term" value="F:RNA binding"/>
    <property type="evidence" value="ECO:0007669"/>
    <property type="project" value="UniProtKB-UniRule"/>
</dbReference>
<feature type="compositionally biased region" description="Basic and acidic residues" evidence="3">
    <location>
        <begin position="346"/>
        <end position="382"/>
    </location>
</feature>
<protein>
    <recommendedName>
        <fullName evidence="8">RNA-binding protein 25</fullName>
    </recommendedName>
</protein>
<evidence type="ECO:0000256" key="3">
    <source>
        <dbReference type="SAM" id="MobiDB-lite"/>
    </source>
</evidence>
<dbReference type="PANTHER" id="PTHR47334">
    <property type="entry name" value="SPLICING FACTOR PWI DOMAIN-CONTAINING PROTEIN / RNA RECOGNITION MOTIF (RRM)-CONTAINING PROTEIN"/>
    <property type="match status" value="1"/>
</dbReference>
<evidence type="ECO:0000313" key="6">
    <source>
        <dbReference type="EMBL" id="CAH9087819.1"/>
    </source>
</evidence>
<evidence type="ECO:0008006" key="8">
    <source>
        <dbReference type="Google" id="ProtNLM"/>
    </source>
</evidence>
<comment type="caution">
    <text evidence="6">The sequence shown here is derived from an EMBL/GenBank/DDBJ whole genome shotgun (WGS) entry which is preliminary data.</text>
</comment>
<dbReference type="Gene3D" id="1.20.1390.10">
    <property type="entry name" value="PWI domain"/>
    <property type="match status" value="1"/>
</dbReference>
<dbReference type="InterPro" id="IPR053294">
    <property type="entry name" value="RBM_PWI_domain"/>
</dbReference>
<feature type="compositionally biased region" description="Basic and acidic residues" evidence="3">
    <location>
        <begin position="587"/>
        <end position="634"/>
    </location>
</feature>
<evidence type="ECO:0000256" key="2">
    <source>
        <dbReference type="PROSITE-ProRule" id="PRU00176"/>
    </source>
</evidence>
<keyword evidence="2" id="KW-0694">RNA-binding</keyword>
<feature type="compositionally biased region" description="Basic and acidic residues" evidence="3">
    <location>
        <begin position="644"/>
        <end position="658"/>
    </location>
</feature>
<feature type="compositionally biased region" description="Low complexity" evidence="3">
    <location>
        <begin position="690"/>
        <end position="706"/>
    </location>
</feature>
<feature type="compositionally biased region" description="Pro residues" evidence="3">
    <location>
        <begin position="417"/>
        <end position="426"/>
    </location>
</feature>
<dbReference type="FunFam" id="1.20.1390.10:FF:000008">
    <property type="entry name" value="RNA Binding Motif protein homolog"/>
    <property type="match status" value="1"/>
</dbReference>
<feature type="domain" description="PWI" evidence="5">
    <location>
        <begin position="847"/>
        <end position="944"/>
    </location>
</feature>
<keyword evidence="1" id="KW-0507">mRNA processing</keyword>
<feature type="compositionally biased region" description="Pro residues" evidence="3">
    <location>
        <begin position="55"/>
        <end position="97"/>
    </location>
</feature>
<keyword evidence="7" id="KW-1185">Reference proteome</keyword>
<dbReference type="InterPro" id="IPR034268">
    <property type="entry name" value="RBM25_RRM"/>
</dbReference>
<dbReference type="Gene3D" id="3.30.70.330">
    <property type="match status" value="1"/>
</dbReference>